<keyword evidence="2" id="KW-1185">Reference proteome</keyword>
<reference evidence="1 2" key="1">
    <citation type="submission" date="2016-11" db="EMBL/GenBank/DDBJ databases">
        <authorList>
            <person name="Jaros S."/>
            <person name="Januszkiewicz K."/>
            <person name="Wedrychowicz H."/>
        </authorList>
    </citation>
    <scope>NUCLEOTIDE SEQUENCE [LARGE SCALE GENOMIC DNA]</scope>
    <source>
        <strain evidence="1 2">DSM 14214</strain>
    </source>
</reference>
<accession>A0A1M6SGT0</accession>
<dbReference type="EMBL" id="FRAH01000027">
    <property type="protein sequence ID" value="SHK43953.1"/>
    <property type="molecule type" value="Genomic_DNA"/>
</dbReference>
<gene>
    <name evidence="1" type="ORF">SAMN02745138_01725</name>
</gene>
<name>A0A1M6SGT0_9FIRM</name>
<organism evidence="1 2">
    <name type="scientific">Anaerotignum lactatifermentans DSM 14214</name>
    <dbReference type="NCBI Taxonomy" id="1121323"/>
    <lineage>
        <taxon>Bacteria</taxon>
        <taxon>Bacillati</taxon>
        <taxon>Bacillota</taxon>
        <taxon>Clostridia</taxon>
        <taxon>Lachnospirales</taxon>
        <taxon>Anaerotignaceae</taxon>
        <taxon>Anaerotignum</taxon>
    </lineage>
</organism>
<dbReference type="Proteomes" id="UP000183975">
    <property type="component" value="Unassembled WGS sequence"/>
</dbReference>
<evidence type="ECO:0000313" key="1">
    <source>
        <dbReference type="EMBL" id="SHK43953.1"/>
    </source>
</evidence>
<dbReference type="AlphaFoldDB" id="A0A1M6SGT0"/>
<proteinExistence type="predicted"/>
<sequence>MKLKHEYHRKAKNHLVMAWKEIVSDKEYDFSPAFFAPCIMLSF</sequence>
<protein>
    <submittedName>
        <fullName evidence="1">Uncharacterized protein</fullName>
    </submittedName>
</protein>
<evidence type="ECO:0000313" key="2">
    <source>
        <dbReference type="Proteomes" id="UP000183975"/>
    </source>
</evidence>